<feature type="compositionally biased region" description="Polar residues" evidence="2">
    <location>
        <begin position="1"/>
        <end position="12"/>
    </location>
</feature>
<reference evidence="3" key="2">
    <citation type="submission" date="2020-11" db="EMBL/GenBank/DDBJ databases">
        <authorList>
            <person name="McCartney M.A."/>
            <person name="Auch B."/>
            <person name="Kono T."/>
            <person name="Mallez S."/>
            <person name="Becker A."/>
            <person name="Gohl D.M."/>
            <person name="Silverstein K.A.T."/>
            <person name="Koren S."/>
            <person name="Bechman K.B."/>
            <person name="Herman A."/>
            <person name="Abrahante J.E."/>
            <person name="Garbe J."/>
        </authorList>
    </citation>
    <scope>NUCLEOTIDE SEQUENCE</scope>
    <source>
        <strain evidence="3">Duluth1</strain>
        <tissue evidence="3">Whole animal</tissue>
    </source>
</reference>
<keyword evidence="1" id="KW-0175">Coiled coil</keyword>
<evidence type="ECO:0000313" key="3">
    <source>
        <dbReference type="EMBL" id="KAH3720435.1"/>
    </source>
</evidence>
<keyword evidence="4" id="KW-1185">Reference proteome</keyword>
<accession>A0A9D4CBB8</accession>
<evidence type="ECO:0000256" key="2">
    <source>
        <dbReference type="SAM" id="MobiDB-lite"/>
    </source>
</evidence>
<reference evidence="3" key="1">
    <citation type="journal article" date="2019" name="bioRxiv">
        <title>The Genome of the Zebra Mussel, Dreissena polymorpha: A Resource for Invasive Species Research.</title>
        <authorList>
            <person name="McCartney M.A."/>
            <person name="Auch B."/>
            <person name="Kono T."/>
            <person name="Mallez S."/>
            <person name="Zhang Y."/>
            <person name="Obille A."/>
            <person name="Becker A."/>
            <person name="Abrahante J.E."/>
            <person name="Garbe J."/>
            <person name="Badalamenti J.P."/>
            <person name="Herman A."/>
            <person name="Mangelson H."/>
            <person name="Liachko I."/>
            <person name="Sullivan S."/>
            <person name="Sone E.D."/>
            <person name="Koren S."/>
            <person name="Silverstein K.A.T."/>
            <person name="Beckman K.B."/>
            <person name="Gohl D.M."/>
        </authorList>
    </citation>
    <scope>NUCLEOTIDE SEQUENCE</scope>
    <source>
        <strain evidence="3">Duluth1</strain>
        <tissue evidence="3">Whole animal</tissue>
    </source>
</reference>
<evidence type="ECO:0000313" key="4">
    <source>
        <dbReference type="Proteomes" id="UP000828390"/>
    </source>
</evidence>
<dbReference type="EMBL" id="JAIWYP010000013">
    <property type="protein sequence ID" value="KAH3720435.1"/>
    <property type="molecule type" value="Genomic_DNA"/>
</dbReference>
<gene>
    <name evidence="3" type="ORF">DPMN_063334</name>
</gene>
<comment type="caution">
    <text evidence="3">The sequence shown here is derived from an EMBL/GenBank/DDBJ whole genome shotgun (WGS) entry which is preliminary data.</text>
</comment>
<organism evidence="3 4">
    <name type="scientific">Dreissena polymorpha</name>
    <name type="common">Zebra mussel</name>
    <name type="synonym">Mytilus polymorpha</name>
    <dbReference type="NCBI Taxonomy" id="45954"/>
    <lineage>
        <taxon>Eukaryota</taxon>
        <taxon>Metazoa</taxon>
        <taxon>Spiralia</taxon>
        <taxon>Lophotrochozoa</taxon>
        <taxon>Mollusca</taxon>
        <taxon>Bivalvia</taxon>
        <taxon>Autobranchia</taxon>
        <taxon>Heteroconchia</taxon>
        <taxon>Euheterodonta</taxon>
        <taxon>Imparidentia</taxon>
        <taxon>Neoheterodontei</taxon>
        <taxon>Myida</taxon>
        <taxon>Dreissenoidea</taxon>
        <taxon>Dreissenidae</taxon>
        <taxon>Dreissena</taxon>
    </lineage>
</organism>
<protein>
    <submittedName>
        <fullName evidence="3">Uncharacterized protein</fullName>
    </submittedName>
</protein>
<dbReference type="Proteomes" id="UP000828390">
    <property type="component" value="Unassembled WGS sequence"/>
</dbReference>
<feature type="compositionally biased region" description="Polar residues" evidence="2">
    <location>
        <begin position="31"/>
        <end position="41"/>
    </location>
</feature>
<dbReference type="AlphaFoldDB" id="A0A9D4CBB8"/>
<feature type="coiled-coil region" evidence="1">
    <location>
        <begin position="104"/>
        <end position="131"/>
    </location>
</feature>
<proteinExistence type="predicted"/>
<feature type="region of interest" description="Disordered" evidence="2">
    <location>
        <begin position="1"/>
        <end position="41"/>
    </location>
</feature>
<evidence type="ECO:0000256" key="1">
    <source>
        <dbReference type="SAM" id="Coils"/>
    </source>
</evidence>
<sequence>MSSNGKLEQTKLNCKGKKPETKPANKKQRADSSNSINTSMDDLSNINTLLENMTEGYGELREDFKGMLKREEIEHLIKNTVSTIMNTIKITMIKTIETKVTNRNKILNEKLTGLEFENEQLKQKMSDLEKKNTPSQ</sequence>
<name>A0A9D4CBB8_DREPO</name>